<keyword evidence="3" id="KW-1185">Reference proteome</keyword>
<dbReference type="Proteomes" id="UP000637239">
    <property type="component" value="Chromosome 1"/>
</dbReference>
<dbReference type="RefSeq" id="XP_043131680.1">
    <property type="nucleotide sequence ID" value="XM_043280631.1"/>
</dbReference>
<reference evidence="2" key="2">
    <citation type="submission" date="2021-02" db="EMBL/GenBank/DDBJ databases">
        <title>Aspergillus chevalieri M1 genome sequence.</title>
        <authorList>
            <person name="Kadooka C."/>
            <person name="Mori K."/>
            <person name="Futagami T."/>
        </authorList>
    </citation>
    <scope>NUCLEOTIDE SEQUENCE</scope>
    <source>
        <strain evidence="2">M1</strain>
    </source>
</reference>
<protein>
    <submittedName>
        <fullName evidence="2">Uncharacterized protein</fullName>
    </submittedName>
</protein>
<evidence type="ECO:0000313" key="2">
    <source>
        <dbReference type="EMBL" id="BCR83158.1"/>
    </source>
</evidence>
<feature type="region of interest" description="Disordered" evidence="1">
    <location>
        <begin position="19"/>
        <end position="56"/>
    </location>
</feature>
<reference evidence="2" key="1">
    <citation type="submission" date="2021-01" db="EMBL/GenBank/DDBJ databases">
        <authorList>
            <consortium name="Aspergillus chevalieri M1 genome sequencing consortium"/>
            <person name="Kazuki M."/>
            <person name="Futagami T."/>
        </authorList>
    </citation>
    <scope>NUCLEOTIDE SEQUENCE</scope>
    <source>
        <strain evidence="2">M1</strain>
    </source>
</reference>
<name>A0A7R7VE64_ASPCH</name>
<organism evidence="2 3">
    <name type="scientific">Aspergillus chevalieri</name>
    <name type="common">Eurotium chevalieri</name>
    <dbReference type="NCBI Taxonomy" id="182096"/>
    <lineage>
        <taxon>Eukaryota</taxon>
        <taxon>Fungi</taxon>
        <taxon>Dikarya</taxon>
        <taxon>Ascomycota</taxon>
        <taxon>Pezizomycotina</taxon>
        <taxon>Eurotiomycetes</taxon>
        <taxon>Eurotiomycetidae</taxon>
        <taxon>Eurotiales</taxon>
        <taxon>Aspergillaceae</taxon>
        <taxon>Aspergillus</taxon>
        <taxon>Aspergillus subgen. Aspergillus</taxon>
    </lineage>
</organism>
<sequence length="56" mass="6112">MSMTMPPDHVRTTLDDLYNSVVGGGNSTSRYNYSATAANTNADDARMDDYSDSEDD</sequence>
<evidence type="ECO:0000256" key="1">
    <source>
        <dbReference type="SAM" id="MobiDB-lite"/>
    </source>
</evidence>
<dbReference type="AlphaFoldDB" id="A0A7R7VE64"/>
<proteinExistence type="predicted"/>
<evidence type="ECO:0000313" key="3">
    <source>
        <dbReference type="Proteomes" id="UP000637239"/>
    </source>
</evidence>
<accession>A0A7R7VE64</accession>
<gene>
    <name evidence="2" type="ORF">ACHE_10560A</name>
</gene>
<dbReference type="GeneID" id="66977517"/>
<dbReference type="KEGG" id="ache:ACHE_10560A"/>
<dbReference type="EMBL" id="AP024416">
    <property type="protein sequence ID" value="BCR83158.1"/>
    <property type="molecule type" value="Genomic_DNA"/>
</dbReference>